<evidence type="ECO:0000313" key="2">
    <source>
        <dbReference type="EMBL" id="OEY68922.1"/>
    </source>
</evidence>
<name>A0A1E7Q402_9GAMM</name>
<dbReference type="OrthoDB" id="9371016at2"/>
<feature type="transmembrane region" description="Helical" evidence="1">
    <location>
        <begin position="51"/>
        <end position="71"/>
    </location>
</feature>
<dbReference type="RefSeq" id="WP_070048488.1">
    <property type="nucleotide sequence ID" value="NZ_CBCSDO010000003.1"/>
</dbReference>
<dbReference type="AlphaFoldDB" id="A0A1E7Q402"/>
<evidence type="ECO:0000313" key="3">
    <source>
        <dbReference type="Proteomes" id="UP000242258"/>
    </source>
</evidence>
<reference evidence="3" key="1">
    <citation type="submission" date="2016-09" db="EMBL/GenBank/DDBJ databases">
        <authorList>
            <person name="Wan X."/>
            <person name="Hou S."/>
        </authorList>
    </citation>
    <scope>NUCLEOTIDE SEQUENCE [LARGE SCALE GENOMIC DNA]</scope>
    <source>
        <strain evidence="3">KH87</strain>
    </source>
</reference>
<keyword evidence="3" id="KW-1185">Reference proteome</keyword>
<accession>A0A1E7Q402</accession>
<keyword evidence="1" id="KW-1133">Transmembrane helix</keyword>
<organism evidence="2 3">
    <name type="scientific">Rheinheimera salexigens</name>
    <dbReference type="NCBI Taxonomy" id="1628148"/>
    <lineage>
        <taxon>Bacteria</taxon>
        <taxon>Pseudomonadati</taxon>
        <taxon>Pseudomonadota</taxon>
        <taxon>Gammaproteobacteria</taxon>
        <taxon>Chromatiales</taxon>
        <taxon>Chromatiaceae</taxon>
        <taxon>Rheinheimera</taxon>
    </lineage>
</organism>
<sequence length="160" mass="17526">MRSTKSSLSLITETLARALFTSAILIVAIAIVALLRGISQSIQSPLASDDWYYVAGFLCIWGLIPALLAVITSAASRFSIRKGYILFSLLQLLSLYGYYYNLSQQPDNELSSSPLILLIYMAVPFAAIYYPMFFAGKAFSKIKLALIAAAIILLSYGFMA</sequence>
<comment type="caution">
    <text evidence="2">The sequence shown here is derived from an EMBL/GenBank/DDBJ whole genome shotgun (WGS) entry which is preliminary data.</text>
</comment>
<proteinExistence type="predicted"/>
<dbReference type="EMBL" id="MKEK01000001">
    <property type="protein sequence ID" value="OEY68922.1"/>
    <property type="molecule type" value="Genomic_DNA"/>
</dbReference>
<feature type="transmembrane region" description="Helical" evidence="1">
    <location>
        <begin position="83"/>
        <end position="100"/>
    </location>
</feature>
<evidence type="ECO:0000256" key="1">
    <source>
        <dbReference type="SAM" id="Phobius"/>
    </source>
</evidence>
<dbReference type="Proteomes" id="UP000242258">
    <property type="component" value="Unassembled WGS sequence"/>
</dbReference>
<keyword evidence="1" id="KW-0472">Membrane</keyword>
<feature type="transmembrane region" description="Helical" evidence="1">
    <location>
        <begin position="142"/>
        <end position="159"/>
    </location>
</feature>
<protein>
    <submittedName>
        <fullName evidence="2">Uncharacterized protein</fullName>
    </submittedName>
</protein>
<feature type="transmembrane region" description="Helical" evidence="1">
    <location>
        <begin position="20"/>
        <end position="39"/>
    </location>
</feature>
<dbReference type="STRING" id="1628148.BI198_04585"/>
<gene>
    <name evidence="2" type="ORF">BI198_04585</name>
</gene>
<feature type="transmembrane region" description="Helical" evidence="1">
    <location>
        <begin position="112"/>
        <end position="130"/>
    </location>
</feature>
<keyword evidence="1" id="KW-0812">Transmembrane</keyword>